<dbReference type="InParanoid" id="A0A1H9MCH8"/>
<evidence type="ECO:0000313" key="2">
    <source>
        <dbReference type="EMBL" id="SER21332.1"/>
    </source>
</evidence>
<dbReference type="InterPro" id="IPR026444">
    <property type="entry name" value="Secre_tail"/>
</dbReference>
<keyword evidence="3" id="KW-1185">Reference proteome</keyword>
<protein>
    <submittedName>
        <fullName evidence="2">Por secretion system C-terminal sorting domain-containing protein</fullName>
    </submittedName>
</protein>
<keyword evidence="1" id="KW-0732">Signal</keyword>
<dbReference type="NCBIfam" id="TIGR04183">
    <property type="entry name" value="Por_Secre_tail"/>
    <property type="match status" value="1"/>
</dbReference>
<organism evidence="2 3">
    <name type="scientific">Neolewinella agarilytica</name>
    <dbReference type="NCBI Taxonomy" id="478744"/>
    <lineage>
        <taxon>Bacteria</taxon>
        <taxon>Pseudomonadati</taxon>
        <taxon>Bacteroidota</taxon>
        <taxon>Saprospiria</taxon>
        <taxon>Saprospirales</taxon>
        <taxon>Lewinellaceae</taxon>
        <taxon>Neolewinella</taxon>
    </lineage>
</organism>
<dbReference type="EMBL" id="FOFB01000028">
    <property type="protein sequence ID" value="SER21332.1"/>
    <property type="molecule type" value="Genomic_DNA"/>
</dbReference>
<dbReference type="Proteomes" id="UP000199021">
    <property type="component" value="Unassembled WGS sequence"/>
</dbReference>
<dbReference type="OrthoDB" id="610388at2"/>
<evidence type="ECO:0000256" key="1">
    <source>
        <dbReference type="SAM" id="SignalP"/>
    </source>
</evidence>
<name>A0A1H9MCH8_9BACT</name>
<proteinExistence type="predicted"/>
<accession>A0A1H9MCH8</accession>
<feature type="signal peptide" evidence="1">
    <location>
        <begin position="1"/>
        <end position="26"/>
    </location>
</feature>
<dbReference type="RefSeq" id="WP_090172202.1">
    <property type="nucleotide sequence ID" value="NZ_FOFB01000028.1"/>
</dbReference>
<evidence type="ECO:0000313" key="3">
    <source>
        <dbReference type="Proteomes" id="UP000199021"/>
    </source>
</evidence>
<sequence length="708" mass="78648">MRYSLLVTRYPLAILILVLCCQALTAQNVDAVQFDKEYAARIDAARNVQAKMIADKYSEGCELSVNVECKVIRFYSFSLVQITTSETGGDVLLERADGGKNMSLTLIEPVTVVKIPNDRFFTVLAKNSCGTEEEVTSFSTTPKEQNDPIDLNRDDYNVVLEWQKSGTDINSFLDKSNDIDEFSKIRLLQQLRYGGKPIQDKYEDLNFYPSESVFIGAKSLTDDCQCASVRVAMNYDLEPYVRVRSDGRISGDYGSRLDQRFRGGDIRADQYWAYEGPSRYQEMFVNTLRCVNAPYEFYWNRDAVQQGNSDVLPVDFTATLEFLWVCTGSNGLPSDCGCDREVAFEWDYESVVRANAEVISGGLFCGSNRNARASAVDAMMVTFTEVGNAESFEILSMQTNGQASECSQTYNGPTASEFLEFAFTVYQFTQDPPAGTGTPGQSEEQIQNIWQNSLISDAIAQVGNALEDPWLDKTPCSIEVSGQRRSLQQTGANRNHNVTIRPNTPVRVVLGAAGVLEASGLRKWETNASIYSSFRLAGIMQGGGSPDPNNDCCSPYVASWLLSTMADDIPGSASESNYQNATRAFFNLNGWLRNVWSETGHGFTYNGFTCPTPVSINVVPPRTDDFDDVFITETSFESTNVAFRQMENSSSQMARVSLYNINGQEFMRQEISMGNSIVIDSGNLPAGIYFLSATLSDGRRYAKKIILQ</sequence>
<gene>
    <name evidence="2" type="ORF">SAMN05444359_12846</name>
</gene>
<reference evidence="3" key="1">
    <citation type="submission" date="2016-10" db="EMBL/GenBank/DDBJ databases">
        <authorList>
            <person name="Varghese N."/>
            <person name="Submissions S."/>
        </authorList>
    </citation>
    <scope>NUCLEOTIDE SEQUENCE [LARGE SCALE GENOMIC DNA]</scope>
    <source>
        <strain evidence="3">DSM 24740</strain>
    </source>
</reference>
<feature type="chain" id="PRO_5011525907" evidence="1">
    <location>
        <begin position="27"/>
        <end position="708"/>
    </location>
</feature>
<dbReference type="AlphaFoldDB" id="A0A1H9MCH8"/>